<organism evidence="3 4">
    <name type="scientific">Polaribacter haliotis</name>
    <dbReference type="NCBI Taxonomy" id="1888915"/>
    <lineage>
        <taxon>Bacteria</taxon>
        <taxon>Pseudomonadati</taxon>
        <taxon>Bacteroidota</taxon>
        <taxon>Flavobacteriia</taxon>
        <taxon>Flavobacteriales</taxon>
        <taxon>Flavobacteriaceae</taxon>
    </lineage>
</organism>
<feature type="signal peptide" evidence="2">
    <location>
        <begin position="1"/>
        <end position="18"/>
    </location>
</feature>
<evidence type="ECO:0000313" key="4">
    <source>
        <dbReference type="Proteomes" id="UP000516764"/>
    </source>
</evidence>
<dbReference type="NCBIfam" id="TIGR04183">
    <property type="entry name" value="Por_Secre_tail"/>
    <property type="match status" value="1"/>
</dbReference>
<dbReference type="InterPro" id="IPR026444">
    <property type="entry name" value="Secre_tail"/>
</dbReference>
<sequence length="821" mass="91011">MIKSITKLFLVFTLFAFVEPVTEGMYFDGVNDYIIIPNTTNINSTTTNNRTYETYFKTVDPSGGKQIIMKEGGGTRAVIVYIENGFLVMGAYNRTDYTPTWQGTFYRTPITADTWYHFALIFDNAQPGDATTNPMTVGANNALKFYLDGTLVANLSGYQLGGHNSFRLGYKNETLRFPNCATWTATGPASVEYCFGSVANDTGGNEYYFNGNLWGFRIWNDVRTETEINDNMEIIITTLGTDSLVAALDGDTFNYLNSSNNPQEKVNPNNDIITWSATATTTNWNTGSNWVGGSVPTEHQDAIIPSSTNYPLITSHVIVGDVTIETSAEINVSSSGTFDVKYDLENNGTLTVNDNGSLLIRKSDEVVGTGDYNIQKNSPTYTGAYFYSYWSSPTINTNPGTTFPSNPVVYYFNSAVNNSDWAYNTGNFTPGIGYAIRHESAGGYSTTFTGKPNTGNVVVNVYDTTNLEGEGSDEIAWSTSGDNLVGNPYASAIDWGLVATDLDNANIEGTIYLWNQASAEVGENNVGDYVAYNGTGGSTPGIDGKIASGQGFFVKTNGNGTLTFRPTHQIVSNNSQFFKSSKKVVDPKKQGRSWFKLKRGNLTNTILVGFLKEATNRYDRLYDATFDSSQQSLGFYSVVRGDIKASIQGFPELKRAKKVVKIGFIVDELGDYTIELQQEFINEDYYIYLRDTELKKTIDLRKNAYNFTVDTVGENNTRFKIIYTKKKRKESKGLSKSNGVEEIDSKDFSVYVDEAKELIVEYDFDVDKVNEVIVFDIQGRKVANFTKNQQKIISNLSEGVYIVKAFLENKKIKSKKIVIAN</sequence>
<dbReference type="InterPro" id="IPR013320">
    <property type="entry name" value="ConA-like_dom_sf"/>
</dbReference>
<name>A0A7L8AE09_9FLAO</name>
<dbReference type="SUPFAM" id="SSF49899">
    <property type="entry name" value="Concanavalin A-like lectins/glucanases"/>
    <property type="match status" value="1"/>
</dbReference>
<evidence type="ECO:0000256" key="2">
    <source>
        <dbReference type="SAM" id="SignalP"/>
    </source>
</evidence>
<dbReference type="AlphaFoldDB" id="A0A7L8AE09"/>
<feature type="chain" id="PRO_5032639329" evidence="2">
    <location>
        <begin position="19"/>
        <end position="821"/>
    </location>
</feature>
<reference evidence="3 4" key="1">
    <citation type="journal article" date="2016" name="Int. J. Syst. Evol. Microbiol.">
        <title>Polaribacter haliotis sp. nov., isolated from the gut of abalone Haliotis discus hannai.</title>
        <authorList>
            <person name="Kim Y.O."/>
            <person name="Park I.S."/>
            <person name="Park S."/>
            <person name="Nam B.H."/>
            <person name="Park J.M."/>
            <person name="Kim D.G."/>
            <person name="Yoon J.H."/>
        </authorList>
    </citation>
    <scope>NUCLEOTIDE SEQUENCE [LARGE SCALE GENOMIC DNA]</scope>
    <source>
        <strain evidence="3 4">KCTC 52418</strain>
    </source>
</reference>
<keyword evidence="4" id="KW-1185">Reference proteome</keyword>
<dbReference type="EMBL" id="CP061813">
    <property type="protein sequence ID" value="QOD60238.1"/>
    <property type="molecule type" value="Genomic_DNA"/>
</dbReference>
<dbReference type="Gene3D" id="2.60.120.200">
    <property type="match status" value="1"/>
</dbReference>
<dbReference type="RefSeq" id="WP_176397553.1">
    <property type="nucleotide sequence ID" value="NZ_CP061813.1"/>
</dbReference>
<evidence type="ECO:0000313" key="3">
    <source>
        <dbReference type="EMBL" id="QOD60238.1"/>
    </source>
</evidence>
<dbReference type="GO" id="GO:0005975">
    <property type="term" value="P:carbohydrate metabolic process"/>
    <property type="evidence" value="ECO:0007669"/>
    <property type="project" value="UniProtKB-ARBA"/>
</dbReference>
<keyword evidence="1 2" id="KW-0732">Signal</keyword>
<protein>
    <submittedName>
        <fullName evidence="3">T9SS type A sorting domain-containing protein</fullName>
    </submittedName>
</protein>
<dbReference type="KEGG" id="phal:H9I45_12935"/>
<gene>
    <name evidence="3" type="ORF">H9I45_12935</name>
</gene>
<proteinExistence type="predicted"/>
<evidence type="ECO:0000256" key="1">
    <source>
        <dbReference type="ARBA" id="ARBA00022729"/>
    </source>
</evidence>
<accession>A0A7L8AE09</accession>
<dbReference type="GO" id="GO:0004553">
    <property type="term" value="F:hydrolase activity, hydrolyzing O-glycosyl compounds"/>
    <property type="evidence" value="ECO:0007669"/>
    <property type="project" value="UniProtKB-ARBA"/>
</dbReference>
<dbReference type="Proteomes" id="UP000516764">
    <property type="component" value="Chromosome"/>
</dbReference>